<dbReference type="SUPFAM" id="SSF55961">
    <property type="entry name" value="Bet v1-like"/>
    <property type="match status" value="1"/>
</dbReference>
<dbReference type="Proteomes" id="UP001311799">
    <property type="component" value="Unassembled WGS sequence"/>
</dbReference>
<dbReference type="InterPro" id="IPR013538">
    <property type="entry name" value="ASHA1/2-like_C"/>
</dbReference>
<proteinExistence type="inferred from homology"/>
<reference evidence="3 4" key="1">
    <citation type="submission" date="2023-10" db="EMBL/GenBank/DDBJ databases">
        <title>Comparative genomics analysis reveals potential genetic determinants of host preference in Cryptosporidium xiaoi.</title>
        <authorList>
            <person name="Xiao L."/>
            <person name="Li J."/>
        </authorList>
    </citation>
    <scope>NUCLEOTIDE SEQUENCE [LARGE SCALE GENOMIC DNA]</scope>
    <source>
        <strain evidence="3 4">52996</strain>
    </source>
</reference>
<dbReference type="CDD" id="cd08892">
    <property type="entry name" value="SRPBCC_Aha1"/>
    <property type="match status" value="1"/>
</dbReference>
<comment type="similarity">
    <text evidence="1">Belongs to the AHA1 family.</text>
</comment>
<evidence type="ECO:0000256" key="1">
    <source>
        <dbReference type="ARBA" id="ARBA00006817"/>
    </source>
</evidence>
<organism evidence="3 4">
    <name type="scientific">Cryptosporidium xiaoi</name>
    <dbReference type="NCBI Taxonomy" id="659607"/>
    <lineage>
        <taxon>Eukaryota</taxon>
        <taxon>Sar</taxon>
        <taxon>Alveolata</taxon>
        <taxon>Apicomplexa</taxon>
        <taxon>Conoidasida</taxon>
        <taxon>Coccidia</taxon>
        <taxon>Eucoccidiorida</taxon>
        <taxon>Eimeriorina</taxon>
        <taxon>Cryptosporidiidae</taxon>
        <taxon>Cryptosporidium</taxon>
    </lineage>
</organism>
<accession>A0AAV9XV44</accession>
<dbReference type="EMBL" id="JAWDEY010000032">
    <property type="protein sequence ID" value="KAK6588468.1"/>
    <property type="molecule type" value="Genomic_DNA"/>
</dbReference>
<evidence type="ECO:0000259" key="2">
    <source>
        <dbReference type="Pfam" id="PF08327"/>
    </source>
</evidence>
<gene>
    <name evidence="3" type="ORF">RS030_4573</name>
</gene>
<evidence type="ECO:0000313" key="4">
    <source>
        <dbReference type="Proteomes" id="UP001311799"/>
    </source>
</evidence>
<evidence type="ECO:0000313" key="3">
    <source>
        <dbReference type="EMBL" id="KAK6588468.1"/>
    </source>
</evidence>
<dbReference type="AlphaFoldDB" id="A0AAV9XV44"/>
<name>A0AAV9XV44_9CRYT</name>
<comment type="caution">
    <text evidence="3">The sequence shown here is derived from an EMBL/GenBank/DDBJ whole genome shotgun (WGS) entry which is preliminary data.</text>
</comment>
<dbReference type="Pfam" id="PF08327">
    <property type="entry name" value="AHSA1"/>
    <property type="match status" value="1"/>
</dbReference>
<protein>
    <recommendedName>
        <fullName evidence="2">Activator of Hsp90 ATPase homologue 1/2-like C-terminal domain-containing protein</fullName>
    </recommendedName>
</protein>
<dbReference type="Gene3D" id="3.30.530.20">
    <property type="match status" value="1"/>
</dbReference>
<sequence>MTTIESSVSFRVPPRVLYECFLSENDLTRISLGSRCQMDGKEGGKFTLYNGSVEGENLKLEKDSKIIQNWRFSSWEEGVYSKVTIEFRSIIGEDDCTEVLLTQSGIPSLDKYGNPGCSEQCLLGWERNFWDRFEKIMGFPKLK</sequence>
<feature type="domain" description="Activator of Hsp90 ATPase homologue 1/2-like C-terminal" evidence="2">
    <location>
        <begin position="12"/>
        <end position="137"/>
    </location>
</feature>
<keyword evidence="4" id="KW-1185">Reference proteome</keyword>
<dbReference type="InterPro" id="IPR023393">
    <property type="entry name" value="START-like_dom_sf"/>
</dbReference>